<dbReference type="SMART" id="SM00703">
    <property type="entry name" value="NRF"/>
    <property type="match status" value="1"/>
</dbReference>
<dbReference type="EMBL" id="ABJB010692227">
    <property type="status" value="NOT_ANNOTATED_CDS"/>
    <property type="molecule type" value="Genomic_DNA"/>
</dbReference>
<dbReference type="EMBL" id="ABJB010306435">
    <property type="status" value="NOT_ANNOTATED_CDS"/>
    <property type="molecule type" value="Genomic_DNA"/>
</dbReference>
<dbReference type="EMBL" id="DS791144">
    <property type="protein sequence ID" value="EEC10154.1"/>
    <property type="molecule type" value="Genomic_DNA"/>
</dbReference>
<dbReference type="AlphaFoldDB" id="B7PU82"/>
<proteinExistence type="predicted"/>
<dbReference type="Pfam" id="PF20146">
    <property type="entry name" value="NRF"/>
    <property type="match status" value="1"/>
</dbReference>
<evidence type="ECO:0000256" key="2">
    <source>
        <dbReference type="SAM" id="SignalP"/>
    </source>
</evidence>
<dbReference type="EMBL" id="ABJB010986498">
    <property type="status" value="NOT_ANNOTATED_CDS"/>
    <property type="molecule type" value="Genomic_DNA"/>
</dbReference>
<evidence type="ECO:0000313" key="4">
    <source>
        <dbReference type="EMBL" id="EEC10154.1"/>
    </source>
</evidence>
<dbReference type="EMBL" id="ABJB010085102">
    <property type="status" value="NOT_ANNOTATED_CDS"/>
    <property type="molecule type" value="Genomic_DNA"/>
</dbReference>
<dbReference type="EnsemblMetazoa" id="ISCW007761-RA">
    <property type="protein sequence ID" value="ISCW007761-PA"/>
    <property type="gene ID" value="ISCW007761"/>
</dbReference>
<dbReference type="InterPro" id="IPR052728">
    <property type="entry name" value="O2_lipid_transport_reg"/>
</dbReference>
<dbReference type="VEuPathDB" id="VectorBase:ISCI007761"/>
<feature type="chain" id="PRO_5014568125" description="Nose resistant-to-fluoxetine protein N-terminal domain-containing protein" evidence="2">
    <location>
        <begin position="20"/>
        <end position="294"/>
    </location>
</feature>
<keyword evidence="1" id="KW-0472">Membrane</keyword>
<dbReference type="InterPro" id="IPR006621">
    <property type="entry name" value="Nose-resist-to-fluoxetine_N"/>
</dbReference>
<evidence type="ECO:0000313" key="5">
    <source>
        <dbReference type="EnsemblMetazoa" id="ISCW007761-PA"/>
    </source>
</evidence>
<dbReference type="Proteomes" id="UP000001555">
    <property type="component" value="Unassembled WGS sequence"/>
</dbReference>
<dbReference type="EMBL" id="ABJB010916663">
    <property type="status" value="NOT_ANNOTATED_CDS"/>
    <property type="molecule type" value="Genomic_DNA"/>
</dbReference>
<keyword evidence="1" id="KW-1133">Transmembrane helix</keyword>
<feature type="transmembrane region" description="Helical" evidence="1">
    <location>
        <begin position="230"/>
        <end position="250"/>
    </location>
</feature>
<evidence type="ECO:0000313" key="6">
    <source>
        <dbReference type="Proteomes" id="UP000001555"/>
    </source>
</evidence>
<dbReference type="EMBL" id="ABJB010825231">
    <property type="status" value="NOT_ANNOTATED_CDS"/>
    <property type="molecule type" value="Genomic_DNA"/>
</dbReference>
<organism>
    <name type="scientific">Ixodes scapularis</name>
    <name type="common">Black-legged tick</name>
    <name type="synonym">Deer tick</name>
    <dbReference type="NCBI Taxonomy" id="6945"/>
    <lineage>
        <taxon>Eukaryota</taxon>
        <taxon>Metazoa</taxon>
        <taxon>Ecdysozoa</taxon>
        <taxon>Arthropoda</taxon>
        <taxon>Chelicerata</taxon>
        <taxon>Arachnida</taxon>
        <taxon>Acari</taxon>
        <taxon>Parasitiformes</taxon>
        <taxon>Ixodida</taxon>
        <taxon>Ixodoidea</taxon>
        <taxon>Ixodidae</taxon>
        <taxon>Ixodinae</taxon>
        <taxon>Ixodes</taxon>
    </lineage>
</organism>
<gene>
    <name evidence="4" type="ORF">IscW_ISCW007761</name>
</gene>
<sequence>MRSLERLVVLLVVVGLCAAEKKNETIDPELLEIDEIHKKMFQDLTQNAVKQFLPIFSEIIYDPKLSTTCAMIDASGKPPSGLLYGRLADYGNYEECLDAKHPQNFFQGQYCMLHLEASGKMTPRMNAYVDYGYKYAGLHYIGNVSGFLQSETKGFFPLFKLGVCIPSTCSKEDLQIILDVGLLSKVLMGFSLRRAALKLTSVPNWGDYSNELGFVHGMRVFSATWCMPHYWYVSVDFQLAIFSSIILIMIMPRWPKLGLGVMGAIVVATSIATAAVTYAHNFLPLPLILTSRLK</sequence>
<dbReference type="EMBL" id="ABJB010781198">
    <property type="status" value="NOT_ANNOTATED_CDS"/>
    <property type="molecule type" value="Genomic_DNA"/>
</dbReference>
<reference evidence="4 6" key="1">
    <citation type="submission" date="2008-03" db="EMBL/GenBank/DDBJ databases">
        <title>Annotation of Ixodes scapularis.</title>
        <authorList>
            <consortium name="Ixodes scapularis Genome Project Consortium"/>
            <person name="Caler E."/>
            <person name="Hannick L.I."/>
            <person name="Bidwell S."/>
            <person name="Joardar V."/>
            <person name="Thiagarajan M."/>
            <person name="Amedeo P."/>
            <person name="Galinsky K.J."/>
            <person name="Schobel S."/>
            <person name="Inman J."/>
            <person name="Hostetler J."/>
            <person name="Miller J."/>
            <person name="Hammond M."/>
            <person name="Megy K."/>
            <person name="Lawson D."/>
            <person name="Kodira C."/>
            <person name="Sutton G."/>
            <person name="Meyer J."/>
            <person name="Hill C.A."/>
            <person name="Birren B."/>
            <person name="Nene V."/>
            <person name="Collins F."/>
            <person name="Alarcon-Chaidez F."/>
            <person name="Wikel S."/>
            <person name="Strausberg R."/>
        </authorList>
    </citation>
    <scope>NUCLEOTIDE SEQUENCE [LARGE SCALE GENOMIC DNA]</scope>
    <source>
        <strain evidence="6">Wikel</strain>
        <strain evidence="4">Wikel colony</strain>
    </source>
</reference>
<feature type="transmembrane region" description="Helical" evidence="1">
    <location>
        <begin position="257"/>
        <end position="279"/>
    </location>
</feature>
<dbReference type="EMBL" id="ABJB010258969">
    <property type="status" value="NOT_ANNOTATED_CDS"/>
    <property type="molecule type" value="Genomic_DNA"/>
</dbReference>
<dbReference type="PANTHER" id="PTHR11161">
    <property type="entry name" value="O-ACYLTRANSFERASE"/>
    <property type="match status" value="1"/>
</dbReference>
<accession>B7PU82</accession>
<keyword evidence="1" id="KW-0812">Transmembrane</keyword>
<dbReference type="InParanoid" id="B7PU82"/>
<keyword evidence="6" id="KW-1185">Reference proteome</keyword>
<reference evidence="5" key="2">
    <citation type="submission" date="2020-05" db="UniProtKB">
        <authorList>
            <consortium name="EnsemblMetazoa"/>
        </authorList>
    </citation>
    <scope>IDENTIFICATION</scope>
    <source>
        <strain evidence="5">wikel</strain>
    </source>
</reference>
<feature type="signal peptide" evidence="2">
    <location>
        <begin position="1"/>
        <end position="19"/>
    </location>
</feature>
<feature type="domain" description="Nose resistant-to-fluoxetine protein N-terminal" evidence="3">
    <location>
        <begin position="45"/>
        <end position="202"/>
    </location>
</feature>
<protein>
    <recommendedName>
        <fullName evidence="3">Nose resistant-to-fluoxetine protein N-terminal domain-containing protein</fullName>
    </recommendedName>
</protein>
<name>B7PU82_IXOSC</name>
<evidence type="ECO:0000256" key="1">
    <source>
        <dbReference type="SAM" id="Phobius"/>
    </source>
</evidence>
<evidence type="ECO:0000259" key="3">
    <source>
        <dbReference type="SMART" id="SM00703"/>
    </source>
</evidence>
<dbReference type="EMBL" id="ABJB010605155">
    <property type="status" value="NOT_ANNOTATED_CDS"/>
    <property type="molecule type" value="Genomic_DNA"/>
</dbReference>
<dbReference type="HOGENOM" id="CLU_947585_0_0_1"/>
<dbReference type="PANTHER" id="PTHR11161:SF0">
    <property type="entry name" value="O-ACYLTRANSFERASE LIKE PROTEIN"/>
    <property type="match status" value="1"/>
</dbReference>
<dbReference type="VEuPathDB" id="VectorBase:ISCW007761"/>
<keyword evidence="2" id="KW-0732">Signal</keyword>
<dbReference type="PaxDb" id="6945-B7PU82"/>